<evidence type="ECO:0000256" key="1">
    <source>
        <dbReference type="ARBA" id="ARBA00022603"/>
    </source>
</evidence>
<dbReference type="AlphaFoldDB" id="A0A7R9GLY5"/>
<dbReference type="GO" id="GO:0008168">
    <property type="term" value="F:methyltransferase activity"/>
    <property type="evidence" value="ECO:0007669"/>
    <property type="project" value="UniProtKB-KW"/>
</dbReference>
<evidence type="ECO:0000256" key="3">
    <source>
        <dbReference type="ARBA" id="ARBA00022691"/>
    </source>
</evidence>
<protein>
    <submittedName>
        <fullName evidence="4">Uncharacterized protein</fullName>
    </submittedName>
</protein>
<dbReference type="EMBL" id="OA895896">
    <property type="protein sequence ID" value="CAD7285364.1"/>
    <property type="molecule type" value="Genomic_DNA"/>
</dbReference>
<dbReference type="GO" id="GO:0032259">
    <property type="term" value="P:methylation"/>
    <property type="evidence" value="ECO:0007669"/>
    <property type="project" value="UniProtKB-KW"/>
</dbReference>
<keyword evidence="1" id="KW-0489">Methyltransferase</keyword>
<keyword evidence="5" id="KW-1185">Reference proteome</keyword>
<dbReference type="PANTHER" id="PTHR46165">
    <property type="entry name" value="SET AND MYND DOMAIN-CONTAINING PROTEIN 4"/>
    <property type="match status" value="1"/>
</dbReference>
<dbReference type="GO" id="GO:0042826">
    <property type="term" value="F:histone deacetylase binding"/>
    <property type="evidence" value="ECO:0007669"/>
    <property type="project" value="TreeGrafter"/>
</dbReference>
<gene>
    <name evidence="4" type="ORF">NMOB1V02_LOCUS12966</name>
</gene>
<sequence>SRVFDLFREAVRNCKPKSELLGSVYAARSKVHFTSENRQRCLEDVDRALKCKIPKSMKAWLIKQKFKVLHNIAPSGIVGSLREMLVNEDTDRDIKDLKKEVKPVGKFGYDRSGRPLNEPLAEAETHPDDIIFRPDGKENMLISGASDAIVLKYKPNRGRYYVAARQIQPGET</sequence>
<dbReference type="GO" id="GO:0005634">
    <property type="term" value="C:nucleus"/>
    <property type="evidence" value="ECO:0007669"/>
    <property type="project" value="TreeGrafter"/>
</dbReference>
<keyword evidence="2" id="KW-0808">Transferase</keyword>
<evidence type="ECO:0000256" key="2">
    <source>
        <dbReference type="ARBA" id="ARBA00022679"/>
    </source>
</evidence>
<dbReference type="GO" id="GO:0005737">
    <property type="term" value="C:cytoplasm"/>
    <property type="evidence" value="ECO:0007669"/>
    <property type="project" value="TreeGrafter"/>
</dbReference>
<feature type="non-terminal residue" evidence="4">
    <location>
        <position position="1"/>
    </location>
</feature>
<accession>A0A7R9GLY5</accession>
<feature type="non-terminal residue" evidence="4">
    <location>
        <position position="172"/>
    </location>
</feature>
<reference evidence="4" key="1">
    <citation type="submission" date="2020-11" db="EMBL/GenBank/DDBJ databases">
        <authorList>
            <person name="Tran Van P."/>
        </authorList>
    </citation>
    <scope>NUCLEOTIDE SEQUENCE</scope>
</reference>
<evidence type="ECO:0000313" key="4">
    <source>
        <dbReference type="EMBL" id="CAD7285364.1"/>
    </source>
</evidence>
<keyword evidence="3" id="KW-0949">S-adenosyl-L-methionine</keyword>
<name>A0A7R9GLY5_9CRUS</name>
<dbReference type="PANTHER" id="PTHR46165:SF2">
    <property type="entry name" value="SET AND MYND DOMAIN-CONTAINING PROTEIN 4"/>
    <property type="match status" value="1"/>
</dbReference>
<evidence type="ECO:0000313" key="5">
    <source>
        <dbReference type="Proteomes" id="UP000678499"/>
    </source>
</evidence>
<organism evidence="4">
    <name type="scientific">Notodromas monacha</name>
    <dbReference type="NCBI Taxonomy" id="399045"/>
    <lineage>
        <taxon>Eukaryota</taxon>
        <taxon>Metazoa</taxon>
        <taxon>Ecdysozoa</taxon>
        <taxon>Arthropoda</taxon>
        <taxon>Crustacea</taxon>
        <taxon>Oligostraca</taxon>
        <taxon>Ostracoda</taxon>
        <taxon>Podocopa</taxon>
        <taxon>Podocopida</taxon>
        <taxon>Cypridocopina</taxon>
        <taxon>Cypridoidea</taxon>
        <taxon>Cyprididae</taxon>
        <taxon>Notodromas</taxon>
    </lineage>
</organism>
<dbReference type="InterPro" id="IPR052097">
    <property type="entry name" value="SET-MYND_domain_protein"/>
</dbReference>
<proteinExistence type="predicted"/>
<dbReference type="EMBL" id="CAJPEX010013859">
    <property type="protein sequence ID" value="CAG0925516.1"/>
    <property type="molecule type" value="Genomic_DNA"/>
</dbReference>
<dbReference type="Proteomes" id="UP000678499">
    <property type="component" value="Unassembled WGS sequence"/>
</dbReference>